<reference evidence="3" key="1">
    <citation type="journal article" date="2019" name="Int. J. Syst. Evol. Microbiol.">
        <title>The Global Catalogue of Microorganisms (GCM) 10K type strain sequencing project: providing services to taxonomists for standard genome sequencing and annotation.</title>
        <authorList>
            <consortium name="The Broad Institute Genomics Platform"/>
            <consortium name="The Broad Institute Genome Sequencing Center for Infectious Disease"/>
            <person name="Wu L."/>
            <person name="Ma J."/>
        </authorList>
    </citation>
    <scope>NUCLEOTIDE SEQUENCE [LARGE SCALE GENOMIC DNA]</scope>
    <source>
        <strain evidence="3">CCUG 58938</strain>
    </source>
</reference>
<dbReference type="NCBIfam" id="TIGR00277">
    <property type="entry name" value="HDIG"/>
    <property type="match status" value="1"/>
</dbReference>
<organism evidence="2 3">
    <name type="scientific">Ohtaekwangia kribbensis</name>
    <dbReference type="NCBI Taxonomy" id="688913"/>
    <lineage>
        <taxon>Bacteria</taxon>
        <taxon>Pseudomonadati</taxon>
        <taxon>Bacteroidota</taxon>
        <taxon>Cytophagia</taxon>
        <taxon>Cytophagales</taxon>
        <taxon>Fulvivirgaceae</taxon>
        <taxon>Ohtaekwangia</taxon>
    </lineage>
</organism>
<dbReference type="InterPro" id="IPR017670">
    <property type="entry name" value="Phosphonate_degrad-assoc"/>
</dbReference>
<dbReference type="CDD" id="cd00077">
    <property type="entry name" value="HDc"/>
    <property type="match status" value="1"/>
</dbReference>
<dbReference type="InterPro" id="IPR003607">
    <property type="entry name" value="HD/PDEase_dom"/>
</dbReference>
<dbReference type="RefSeq" id="WP_377580165.1">
    <property type="nucleotide sequence ID" value="NZ_JBHTKA010000007.1"/>
</dbReference>
<comment type="caution">
    <text evidence="2">The sequence shown here is derived from an EMBL/GenBank/DDBJ whole genome shotgun (WGS) entry which is preliminary data.</text>
</comment>
<dbReference type="Proteomes" id="UP001597112">
    <property type="component" value="Unassembled WGS sequence"/>
</dbReference>
<dbReference type="PANTHER" id="PTHR40202:SF1">
    <property type="entry name" value="HD DOMAIN-CONTAINING PROTEIN"/>
    <property type="match status" value="1"/>
</dbReference>
<evidence type="ECO:0000259" key="1">
    <source>
        <dbReference type="Pfam" id="PF01966"/>
    </source>
</evidence>
<keyword evidence="3" id="KW-1185">Reference proteome</keyword>
<accession>A0ABW3K5H1</accession>
<evidence type="ECO:0000313" key="2">
    <source>
        <dbReference type="EMBL" id="MFD1000710.1"/>
    </source>
</evidence>
<protein>
    <submittedName>
        <fullName evidence="2">Phosphonate degradation HD-domain oxygenase</fullName>
    </submittedName>
</protein>
<feature type="domain" description="HD" evidence="1">
    <location>
        <begin position="32"/>
        <end position="109"/>
    </location>
</feature>
<dbReference type="SUPFAM" id="SSF109604">
    <property type="entry name" value="HD-domain/PDEase-like"/>
    <property type="match status" value="1"/>
</dbReference>
<dbReference type="EMBL" id="JBHTKA010000007">
    <property type="protein sequence ID" value="MFD1000710.1"/>
    <property type="molecule type" value="Genomic_DNA"/>
</dbReference>
<dbReference type="InterPro" id="IPR052567">
    <property type="entry name" value="OP_Dioxygenase"/>
</dbReference>
<sequence>MNIPAVIEEVFGLYQKYGDADYIGEPVSQLEHMSQAADLAIQEGYDDEVILAAFFHDIGHICVMLQADNNMGGYGIKSHEKIGGDYLRSKGFPERIARLVENHVQAKRYLTFKYPEYYEQLSEASKKTLEYQGGVMLAEEANAFEHDPLFEVSIRMRRWDELAKEMHIPITDMDALKKKALAVLSQ</sequence>
<dbReference type="PANTHER" id="PTHR40202">
    <property type="match status" value="1"/>
</dbReference>
<dbReference type="InterPro" id="IPR006675">
    <property type="entry name" value="HDIG_dom"/>
</dbReference>
<dbReference type="Pfam" id="PF01966">
    <property type="entry name" value="HD"/>
    <property type="match status" value="1"/>
</dbReference>
<dbReference type="Gene3D" id="1.10.3210.10">
    <property type="entry name" value="Hypothetical protein af1432"/>
    <property type="match status" value="1"/>
</dbReference>
<proteinExistence type="predicted"/>
<dbReference type="InterPro" id="IPR006674">
    <property type="entry name" value="HD_domain"/>
</dbReference>
<evidence type="ECO:0000313" key="3">
    <source>
        <dbReference type="Proteomes" id="UP001597112"/>
    </source>
</evidence>
<name>A0ABW3K5H1_9BACT</name>
<gene>
    <name evidence="2" type="ORF">ACFQ21_15395</name>
</gene>
<dbReference type="NCBIfam" id="TIGR03276">
    <property type="entry name" value="Phn-HD"/>
    <property type="match status" value="1"/>
</dbReference>